<evidence type="ECO:0000313" key="3">
    <source>
        <dbReference type="Proteomes" id="UP000789342"/>
    </source>
</evidence>
<comment type="caution">
    <text evidence="2">The sequence shown here is derived from an EMBL/GenBank/DDBJ whole genome shotgun (WGS) entry which is preliminary data.</text>
</comment>
<sequence>MTLMEKLEKWKKVEETESKFNEKKTETGKSLDSPSEKIKRKDTTLSRESKTPRNSSSSSDQSVKVGNKKSLNITNKSDDKDIVNSVSPTPLAGGNGSVSTPPINQNIEPISSYPNDVSLSSSPFKPLNVGIQAEAVQIQWSIVTSLIQISRYRYPHRQLPSGYHKVANNHQRGLFVKEEIHSPR</sequence>
<gene>
    <name evidence="2" type="ORF">AMORRO_LOCUS3642</name>
</gene>
<protein>
    <submittedName>
        <fullName evidence="2">5351_t:CDS:1</fullName>
    </submittedName>
</protein>
<proteinExistence type="predicted"/>
<evidence type="ECO:0000313" key="2">
    <source>
        <dbReference type="EMBL" id="CAG8509245.1"/>
    </source>
</evidence>
<dbReference type="AlphaFoldDB" id="A0A9N8ZWN8"/>
<dbReference type="EMBL" id="CAJVPV010001827">
    <property type="protein sequence ID" value="CAG8509245.1"/>
    <property type="molecule type" value="Genomic_DNA"/>
</dbReference>
<reference evidence="2" key="1">
    <citation type="submission" date="2021-06" db="EMBL/GenBank/DDBJ databases">
        <authorList>
            <person name="Kallberg Y."/>
            <person name="Tangrot J."/>
            <person name="Rosling A."/>
        </authorList>
    </citation>
    <scope>NUCLEOTIDE SEQUENCE</scope>
    <source>
        <strain evidence="2">CL551</strain>
    </source>
</reference>
<feature type="region of interest" description="Disordered" evidence="1">
    <location>
        <begin position="1"/>
        <end position="103"/>
    </location>
</feature>
<dbReference type="Proteomes" id="UP000789342">
    <property type="component" value="Unassembled WGS sequence"/>
</dbReference>
<evidence type="ECO:0000256" key="1">
    <source>
        <dbReference type="SAM" id="MobiDB-lite"/>
    </source>
</evidence>
<organism evidence="2 3">
    <name type="scientific">Acaulospora morrowiae</name>
    <dbReference type="NCBI Taxonomy" id="94023"/>
    <lineage>
        <taxon>Eukaryota</taxon>
        <taxon>Fungi</taxon>
        <taxon>Fungi incertae sedis</taxon>
        <taxon>Mucoromycota</taxon>
        <taxon>Glomeromycotina</taxon>
        <taxon>Glomeromycetes</taxon>
        <taxon>Diversisporales</taxon>
        <taxon>Acaulosporaceae</taxon>
        <taxon>Acaulospora</taxon>
    </lineage>
</organism>
<feature type="compositionally biased region" description="Basic and acidic residues" evidence="1">
    <location>
        <begin position="1"/>
        <end position="51"/>
    </location>
</feature>
<accession>A0A9N8ZWN8</accession>
<feature type="compositionally biased region" description="Polar residues" evidence="1">
    <location>
        <begin position="60"/>
        <end position="75"/>
    </location>
</feature>
<keyword evidence="3" id="KW-1185">Reference proteome</keyword>
<name>A0A9N8ZWN8_9GLOM</name>